<accession>A0AAD7ZKK6</accession>
<protein>
    <submittedName>
        <fullName evidence="1">Uncharacterized protein</fullName>
    </submittedName>
</protein>
<sequence>TVRIDYSIVEILIFYVERSIGSNPAYCVRDNNKGYFGCMVFLPLYSEILDYIYELKVDPNLNFSL</sequence>
<proteinExistence type="predicted"/>
<reference evidence="1" key="1">
    <citation type="journal article" date="2023" name="IScience">
        <title>Live-bearing cockroach genome reveals convergent evolutionary mechanisms linked to viviparity in insects and beyond.</title>
        <authorList>
            <person name="Fouks B."/>
            <person name="Harrison M.C."/>
            <person name="Mikhailova A.A."/>
            <person name="Marchal E."/>
            <person name="English S."/>
            <person name="Carruthers M."/>
            <person name="Jennings E.C."/>
            <person name="Chiamaka E.L."/>
            <person name="Frigard R.A."/>
            <person name="Pippel M."/>
            <person name="Attardo G.M."/>
            <person name="Benoit J.B."/>
            <person name="Bornberg-Bauer E."/>
            <person name="Tobe S.S."/>
        </authorList>
    </citation>
    <scope>NUCLEOTIDE SEQUENCE</scope>
    <source>
        <strain evidence="1">Stay&amp;Tobe</strain>
    </source>
</reference>
<feature type="non-terminal residue" evidence="1">
    <location>
        <position position="1"/>
    </location>
</feature>
<dbReference type="EMBL" id="JASPKZ010007842">
    <property type="protein sequence ID" value="KAJ9581807.1"/>
    <property type="molecule type" value="Genomic_DNA"/>
</dbReference>
<dbReference type="Proteomes" id="UP001233999">
    <property type="component" value="Unassembled WGS sequence"/>
</dbReference>
<dbReference type="AlphaFoldDB" id="A0AAD7ZKK6"/>
<name>A0AAD7ZKK6_DIPPU</name>
<keyword evidence="2" id="KW-1185">Reference proteome</keyword>
<gene>
    <name evidence="1" type="ORF">L9F63_003876</name>
</gene>
<evidence type="ECO:0000313" key="2">
    <source>
        <dbReference type="Proteomes" id="UP001233999"/>
    </source>
</evidence>
<reference evidence="1" key="2">
    <citation type="submission" date="2023-05" db="EMBL/GenBank/DDBJ databases">
        <authorList>
            <person name="Fouks B."/>
        </authorList>
    </citation>
    <scope>NUCLEOTIDE SEQUENCE</scope>
    <source>
        <strain evidence="1">Stay&amp;Tobe</strain>
        <tissue evidence="1">Testes</tissue>
    </source>
</reference>
<evidence type="ECO:0000313" key="1">
    <source>
        <dbReference type="EMBL" id="KAJ9581807.1"/>
    </source>
</evidence>
<feature type="non-terminal residue" evidence="1">
    <location>
        <position position="65"/>
    </location>
</feature>
<comment type="caution">
    <text evidence="1">The sequence shown here is derived from an EMBL/GenBank/DDBJ whole genome shotgun (WGS) entry which is preliminary data.</text>
</comment>
<organism evidence="1 2">
    <name type="scientific">Diploptera punctata</name>
    <name type="common">Pacific beetle cockroach</name>
    <dbReference type="NCBI Taxonomy" id="6984"/>
    <lineage>
        <taxon>Eukaryota</taxon>
        <taxon>Metazoa</taxon>
        <taxon>Ecdysozoa</taxon>
        <taxon>Arthropoda</taxon>
        <taxon>Hexapoda</taxon>
        <taxon>Insecta</taxon>
        <taxon>Pterygota</taxon>
        <taxon>Neoptera</taxon>
        <taxon>Polyneoptera</taxon>
        <taxon>Dictyoptera</taxon>
        <taxon>Blattodea</taxon>
        <taxon>Blaberoidea</taxon>
        <taxon>Blaberidae</taxon>
        <taxon>Diplopterinae</taxon>
        <taxon>Diploptera</taxon>
    </lineage>
</organism>